<reference evidence="6 7" key="1">
    <citation type="submission" date="2018-07" db="EMBL/GenBank/DDBJ databases">
        <title>Freshwater and sediment microbial communities from various areas in North America, analyzing microbe dynamics in response to fracking.</title>
        <authorList>
            <person name="Lamendella R."/>
        </authorList>
    </citation>
    <scope>NUCLEOTIDE SEQUENCE [LARGE SCALE GENOMIC DNA]</scope>
    <source>
        <strain evidence="6 7">160A</strain>
    </source>
</reference>
<sequence>MIILDHPYVSQILEDTIAQNNYGVLNNIAAEELTSRKDLQLLNDEAFTKAIRNQKVPLLYTNSENSIEWITQNLGFTRLPELILIFKNKARFRERIKSMYPDFFFKEVSFDQLDQLSSQALPFPFIIKPSVGFFSIGVHVVNNPEEWGKVVAKLKAEIGSLGHNFPGEVINVSNFILEEIIPGDEFAVDVYYDRNGEPVVLNILKHLFSSAEDVSDRVYITSKQIIEEHLESFTQFLSKMGDLIELRGFPMHIEFRVDSNNYIIPIEVNPMRFAGWCVTDIAWYAFGINVYEYFFEQKQPDWEAILKDKNDDIYSMVVADLPKDIPADNIKEIDYEKFRTYFEDPLELRKIDYKKHGVFAFQFARTSYKNRKLLEDILQSDLKEFLIL</sequence>
<dbReference type="RefSeq" id="WP_114437146.1">
    <property type="nucleotide sequence ID" value="NZ_QPIZ01000013.1"/>
</dbReference>
<keyword evidence="2 4" id="KW-0547">Nucleotide-binding</keyword>
<dbReference type="GO" id="GO:0046872">
    <property type="term" value="F:metal ion binding"/>
    <property type="evidence" value="ECO:0007669"/>
    <property type="project" value="InterPro"/>
</dbReference>
<dbReference type="InterPro" id="IPR052032">
    <property type="entry name" value="ATP-dep_AA_Ligase"/>
</dbReference>
<organism evidence="6 7">
    <name type="scientific">Marinilabilia salmonicolor</name>
    <dbReference type="NCBI Taxonomy" id="989"/>
    <lineage>
        <taxon>Bacteria</taxon>
        <taxon>Pseudomonadati</taxon>
        <taxon>Bacteroidota</taxon>
        <taxon>Bacteroidia</taxon>
        <taxon>Marinilabiliales</taxon>
        <taxon>Marinilabiliaceae</taxon>
        <taxon>Marinilabilia</taxon>
    </lineage>
</organism>
<proteinExistence type="predicted"/>
<evidence type="ECO:0000313" key="6">
    <source>
        <dbReference type="EMBL" id="RCW33238.1"/>
    </source>
</evidence>
<dbReference type="PANTHER" id="PTHR43585">
    <property type="entry name" value="FUMIPYRROLE BIOSYNTHESIS PROTEIN C"/>
    <property type="match status" value="1"/>
</dbReference>
<dbReference type="Proteomes" id="UP000252733">
    <property type="component" value="Unassembled WGS sequence"/>
</dbReference>
<comment type="caution">
    <text evidence="6">The sequence shown here is derived from an EMBL/GenBank/DDBJ whole genome shotgun (WGS) entry which is preliminary data.</text>
</comment>
<dbReference type="Pfam" id="PF13535">
    <property type="entry name" value="ATP-grasp_4"/>
    <property type="match status" value="1"/>
</dbReference>
<evidence type="ECO:0000256" key="4">
    <source>
        <dbReference type="PROSITE-ProRule" id="PRU00409"/>
    </source>
</evidence>
<dbReference type="AlphaFoldDB" id="A0A368UWK0"/>
<accession>A0A368UWK0</accession>
<dbReference type="GO" id="GO:0005524">
    <property type="term" value="F:ATP binding"/>
    <property type="evidence" value="ECO:0007669"/>
    <property type="project" value="UniProtKB-UniRule"/>
</dbReference>
<evidence type="ECO:0000256" key="3">
    <source>
        <dbReference type="ARBA" id="ARBA00022840"/>
    </source>
</evidence>
<protein>
    <submittedName>
        <fullName evidence="6">ATP-grasp domain-containing protein</fullName>
    </submittedName>
</protein>
<dbReference type="Gene3D" id="3.30.470.20">
    <property type="entry name" value="ATP-grasp fold, B domain"/>
    <property type="match status" value="1"/>
</dbReference>
<evidence type="ECO:0000259" key="5">
    <source>
        <dbReference type="PROSITE" id="PS50975"/>
    </source>
</evidence>
<evidence type="ECO:0000256" key="2">
    <source>
        <dbReference type="ARBA" id="ARBA00022741"/>
    </source>
</evidence>
<keyword evidence="3 4" id="KW-0067">ATP-binding</keyword>
<keyword evidence="1" id="KW-0436">Ligase</keyword>
<dbReference type="PANTHER" id="PTHR43585:SF2">
    <property type="entry name" value="ATP-GRASP ENZYME FSQD"/>
    <property type="match status" value="1"/>
</dbReference>
<dbReference type="EMBL" id="QPIZ01000013">
    <property type="protein sequence ID" value="RCW33238.1"/>
    <property type="molecule type" value="Genomic_DNA"/>
</dbReference>
<dbReference type="InterPro" id="IPR011761">
    <property type="entry name" value="ATP-grasp"/>
</dbReference>
<dbReference type="SUPFAM" id="SSF56059">
    <property type="entry name" value="Glutathione synthetase ATP-binding domain-like"/>
    <property type="match status" value="1"/>
</dbReference>
<feature type="domain" description="ATP-grasp" evidence="5">
    <location>
        <begin position="90"/>
        <end position="299"/>
    </location>
</feature>
<evidence type="ECO:0000256" key="1">
    <source>
        <dbReference type="ARBA" id="ARBA00022598"/>
    </source>
</evidence>
<gene>
    <name evidence="6" type="ORF">DFO77_1133</name>
</gene>
<evidence type="ECO:0000313" key="7">
    <source>
        <dbReference type="Proteomes" id="UP000252733"/>
    </source>
</evidence>
<name>A0A368UWK0_9BACT</name>
<keyword evidence="7" id="KW-1185">Reference proteome</keyword>
<dbReference type="PROSITE" id="PS50975">
    <property type="entry name" value="ATP_GRASP"/>
    <property type="match status" value="1"/>
</dbReference>
<dbReference type="GO" id="GO:0016874">
    <property type="term" value="F:ligase activity"/>
    <property type="evidence" value="ECO:0007669"/>
    <property type="project" value="UniProtKB-KW"/>
</dbReference>